<dbReference type="RefSeq" id="WP_220111510.1">
    <property type="nucleotide sequence ID" value="NZ_JAHZST010000022.1"/>
</dbReference>
<organism evidence="1 2">
    <name type="scientific">Shewanella nanhaiensis</name>
    <dbReference type="NCBI Taxonomy" id="2864872"/>
    <lineage>
        <taxon>Bacteria</taxon>
        <taxon>Pseudomonadati</taxon>
        <taxon>Pseudomonadota</taxon>
        <taxon>Gammaproteobacteria</taxon>
        <taxon>Alteromonadales</taxon>
        <taxon>Shewanellaceae</taxon>
        <taxon>Shewanella</taxon>
    </lineage>
</organism>
<comment type="caution">
    <text evidence="1">The sequence shown here is derived from an EMBL/GenBank/DDBJ whole genome shotgun (WGS) entry which is preliminary data.</text>
</comment>
<protein>
    <submittedName>
        <fullName evidence="1">Uncharacterized protein</fullName>
    </submittedName>
</protein>
<gene>
    <name evidence="1" type="ORF">K0625_21450</name>
</gene>
<dbReference type="EMBL" id="JAHZST010000022">
    <property type="protein sequence ID" value="MBW8186192.1"/>
    <property type="molecule type" value="Genomic_DNA"/>
</dbReference>
<accession>A0ABS7EAW3</accession>
<keyword evidence="2" id="KW-1185">Reference proteome</keyword>
<sequence length="110" mass="12433">MTESEFVSAVFENIRVGDPVKKPRSTSEILAIKYQEKIYYRIGKSNKKFVSKEELTEVFAVISSGEISIKAIRKIIPDSKPCNSTTIQWLLTNAKLANRSSKGSFTKSWN</sequence>
<evidence type="ECO:0000313" key="1">
    <source>
        <dbReference type="EMBL" id="MBW8186192.1"/>
    </source>
</evidence>
<proteinExistence type="predicted"/>
<reference evidence="1 2" key="1">
    <citation type="submission" date="2021-07" db="EMBL/GenBank/DDBJ databases">
        <title>Shewanella sp. nov, isolated from SCS.</title>
        <authorList>
            <person name="Cao W.R."/>
        </authorList>
    </citation>
    <scope>NUCLEOTIDE SEQUENCE [LARGE SCALE GENOMIC DNA]</scope>
    <source>
        <strain evidence="1 2">NR704-98</strain>
    </source>
</reference>
<dbReference type="Proteomes" id="UP001195963">
    <property type="component" value="Unassembled WGS sequence"/>
</dbReference>
<name>A0ABS7EAW3_9GAMM</name>
<evidence type="ECO:0000313" key="2">
    <source>
        <dbReference type="Proteomes" id="UP001195963"/>
    </source>
</evidence>